<feature type="domain" description="N-acetyltransferase" evidence="2">
    <location>
        <begin position="12"/>
        <end position="182"/>
    </location>
</feature>
<dbReference type="EMBL" id="KV419406">
    <property type="protein sequence ID" value="KZS93855.1"/>
    <property type="molecule type" value="Genomic_DNA"/>
</dbReference>
<protein>
    <recommendedName>
        <fullName evidence="2">N-acetyltransferase domain-containing protein</fullName>
    </recommendedName>
</protein>
<dbReference type="InterPro" id="IPR000182">
    <property type="entry name" value="GNAT_dom"/>
</dbReference>
<name>A0A164V697_9AGAM</name>
<organism evidence="3 4">
    <name type="scientific">Sistotremastrum niveocremeum HHB9708</name>
    <dbReference type="NCBI Taxonomy" id="1314777"/>
    <lineage>
        <taxon>Eukaryota</taxon>
        <taxon>Fungi</taxon>
        <taxon>Dikarya</taxon>
        <taxon>Basidiomycota</taxon>
        <taxon>Agaricomycotina</taxon>
        <taxon>Agaricomycetes</taxon>
        <taxon>Sistotremastrales</taxon>
        <taxon>Sistotremastraceae</taxon>
        <taxon>Sertulicium</taxon>
        <taxon>Sertulicium niveocremeum</taxon>
    </lineage>
</organism>
<dbReference type="Pfam" id="PF13673">
    <property type="entry name" value="Acetyltransf_10"/>
    <property type="match status" value="1"/>
</dbReference>
<dbReference type="Proteomes" id="UP000076722">
    <property type="component" value="Unassembled WGS sequence"/>
</dbReference>
<reference evidence="3 4" key="1">
    <citation type="journal article" date="2016" name="Mol. Biol. Evol.">
        <title>Comparative Genomics of Early-Diverging Mushroom-Forming Fungi Provides Insights into the Origins of Lignocellulose Decay Capabilities.</title>
        <authorList>
            <person name="Nagy L.G."/>
            <person name="Riley R."/>
            <person name="Tritt A."/>
            <person name="Adam C."/>
            <person name="Daum C."/>
            <person name="Floudas D."/>
            <person name="Sun H."/>
            <person name="Yadav J.S."/>
            <person name="Pangilinan J."/>
            <person name="Larsson K.H."/>
            <person name="Matsuura K."/>
            <person name="Barry K."/>
            <person name="Labutti K."/>
            <person name="Kuo R."/>
            <person name="Ohm R.A."/>
            <person name="Bhattacharya S.S."/>
            <person name="Shirouzu T."/>
            <person name="Yoshinaga Y."/>
            <person name="Martin F.M."/>
            <person name="Grigoriev I.V."/>
            <person name="Hibbett D.S."/>
        </authorList>
    </citation>
    <scope>NUCLEOTIDE SEQUENCE [LARGE SCALE GENOMIC DNA]</scope>
    <source>
        <strain evidence="3 4">HHB9708</strain>
    </source>
</reference>
<evidence type="ECO:0000313" key="3">
    <source>
        <dbReference type="EMBL" id="KZS93855.1"/>
    </source>
</evidence>
<sequence>MSATAQSENPITEKVTIRRISTSETLPLRSSVLWPGAPLWRIQVPDDDHPTTAHYGAFIPGVEDAIAIISLFIDDIPEGEPVDGPPKSTADVQGTDTQHGPPIASIPIARFRKFACDPRYQGQGVGTKLLKHVFDAARSDMGAKTIWCSARVETQPWYEKRGMRAFGDTWLKADLLYVKMRIDLKSLN</sequence>
<dbReference type="Gene3D" id="3.40.630.30">
    <property type="match status" value="1"/>
</dbReference>
<dbReference type="InterPro" id="IPR016181">
    <property type="entry name" value="Acyl_CoA_acyltransferase"/>
</dbReference>
<accession>A0A164V697</accession>
<keyword evidence="4" id="KW-1185">Reference proteome</keyword>
<dbReference type="AlphaFoldDB" id="A0A164V697"/>
<dbReference type="PROSITE" id="PS51186">
    <property type="entry name" value="GNAT"/>
    <property type="match status" value="1"/>
</dbReference>
<evidence type="ECO:0000256" key="1">
    <source>
        <dbReference type="SAM" id="MobiDB-lite"/>
    </source>
</evidence>
<evidence type="ECO:0000313" key="4">
    <source>
        <dbReference type="Proteomes" id="UP000076722"/>
    </source>
</evidence>
<feature type="region of interest" description="Disordered" evidence="1">
    <location>
        <begin position="79"/>
        <end position="102"/>
    </location>
</feature>
<dbReference type="OrthoDB" id="410198at2759"/>
<dbReference type="SUPFAM" id="SSF55729">
    <property type="entry name" value="Acyl-CoA N-acyltransferases (Nat)"/>
    <property type="match status" value="1"/>
</dbReference>
<evidence type="ECO:0000259" key="2">
    <source>
        <dbReference type="PROSITE" id="PS51186"/>
    </source>
</evidence>
<gene>
    <name evidence="3" type="ORF">SISNIDRAFT_485457</name>
</gene>
<dbReference type="GO" id="GO:0016747">
    <property type="term" value="F:acyltransferase activity, transferring groups other than amino-acyl groups"/>
    <property type="evidence" value="ECO:0007669"/>
    <property type="project" value="InterPro"/>
</dbReference>
<proteinExistence type="predicted"/>
<dbReference type="CDD" id="cd04301">
    <property type="entry name" value="NAT_SF"/>
    <property type="match status" value="1"/>
</dbReference>